<evidence type="ECO:0000256" key="3">
    <source>
        <dbReference type="SAM" id="Phobius"/>
    </source>
</evidence>
<name>A0A9P8C5T3_9HELO</name>
<organism evidence="5 6">
    <name type="scientific">Amylocarpus encephaloides</name>
    <dbReference type="NCBI Taxonomy" id="45428"/>
    <lineage>
        <taxon>Eukaryota</taxon>
        <taxon>Fungi</taxon>
        <taxon>Dikarya</taxon>
        <taxon>Ascomycota</taxon>
        <taxon>Pezizomycotina</taxon>
        <taxon>Leotiomycetes</taxon>
        <taxon>Helotiales</taxon>
        <taxon>Helotiales incertae sedis</taxon>
        <taxon>Amylocarpus</taxon>
    </lineage>
</organism>
<dbReference type="PANTHER" id="PTHR35859">
    <property type="entry name" value="NONSELECTIVE CATION CHANNEL PROTEIN"/>
    <property type="match status" value="1"/>
</dbReference>
<comment type="caution">
    <text evidence="5">The sequence shown here is derived from an EMBL/GenBank/DDBJ whole genome shotgun (WGS) entry which is preliminary data.</text>
</comment>
<feature type="transmembrane region" description="Helical" evidence="3">
    <location>
        <begin position="280"/>
        <end position="301"/>
    </location>
</feature>
<feature type="transmembrane region" description="Helical" evidence="3">
    <location>
        <begin position="530"/>
        <end position="550"/>
    </location>
</feature>
<keyword evidence="6" id="KW-1185">Reference proteome</keyword>
<feature type="compositionally biased region" description="Polar residues" evidence="2">
    <location>
        <begin position="617"/>
        <end position="637"/>
    </location>
</feature>
<keyword evidence="3" id="KW-0812">Transmembrane</keyword>
<feature type="transmembrane region" description="Helical" evidence="3">
    <location>
        <begin position="342"/>
        <end position="363"/>
    </location>
</feature>
<feature type="coiled-coil region" evidence="1">
    <location>
        <begin position="666"/>
        <end position="693"/>
    </location>
</feature>
<sequence length="713" mass="81199">MTFPASPIADELYSGEQWLADLPKIGPDDHFVDVVRELSKFFVDEITLPYTFEQFHITSAGDKLRNLVDYMITNTKNKVIISALLTLKWHFSTLEIDDPRINETRAMACEIVAWRYLSRLSEREAVDFCLYEIPPLSDTSQSLRSSWTDVSERSQLLPRFSSRLQSRQDALLTRPTSSRRDEMEEAVHNLGVALPTPQNGHKRPKGDPTSSFIGLTSLEIAVVSDSKKFLGQDIIQKIITGIWRGDIMFWADLNEHTEKKPQFYTRENSDQFARLRVPKYIKIFEFVFFVVFLMLYYVVLMERDMRRICFFEILLYVWFAAFACDEFSGFMGAGTMVYSIDIWNGFDAVIILIGASFMVARAVGMLKRDDEIINTAFDILSLEALFMVPRLCSLLSLLPYFATLIPCLKAMVKDFVKFMTIVGILFVGFLTTFSLLARESFTLREMSWVLTKVFFGQSSEGFAVMHQIDPRLGPPLMIVFVCMTNILLITSLVCVLRESFSKIFANARQEYLYVYSVYVLEASTSNSLTYFYPPLNLIPLVLIGPLRLLFPAQDIRKVRILALKISHLPISYAIWALEHLPWGDYKSGEHLFSDRLPETTRILIDSVKAKENRTKNGESIFSDPQSRVPSGNITHQGPVTAVNKDFTEAGMLKEVNIKGKDCATEITLVRKREAELEEKVAALSAQITELTALIMRSQSRTQSLAGHDAGFND</sequence>
<dbReference type="PANTHER" id="PTHR35859:SF5">
    <property type="entry name" value="ION TRANSPORT DOMAIN-CONTAINING PROTEIN"/>
    <property type="match status" value="1"/>
</dbReference>
<feature type="transmembrane region" description="Helical" evidence="3">
    <location>
        <begin position="415"/>
        <end position="437"/>
    </location>
</feature>
<feature type="transmembrane region" description="Helical" evidence="3">
    <location>
        <begin position="313"/>
        <end position="336"/>
    </location>
</feature>
<reference evidence="5" key="1">
    <citation type="journal article" date="2021" name="IMA Fungus">
        <title>Genomic characterization of three marine fungi, including Emericellopsis atlantica sp. nov. with signatures of a generalist lifestyle and marine biomass degradation.</title>
        <authorList>
            <person name="Hagestad O.C."/>
            <person name="Hou L."/>
            <person name="Andersen J.H."/>
            <person name="Hansen E.H."/>
            <person name="Altermark B."/>
            <person name="Li C."/>
            <person name="Kuhnert E."/>
            <person name="Cox R.J."/>
            <person name="Crous P.W."/>
            <person name="Spatafora J.W."/>
            <person name="Lail K."/>
            <person name="Amirebrahimi M."/>
            <person name="Lipzen A."/>
            <person name="Pangilinan J."/>
            <person name="Andreopoulos W."/>
            <person name="Hayes R.D."/>
            <person name="Ng V."/>
            <person name="Grigoriev I.V."/>
            <person name="Jackson S.A."/>
            <person name="Sutton T.D.S."/>
            <person name="Dobson A.D.W."/>
            <person name="Rama T."/>
        </authorList>
    </citation>
    <scope>NUCLEOTIDE SEQUENCE</scope>
    <source>
        <strain evidence="5">TRa018bII</strain>
    </source>
</reference>
<keyword evidence="3" id="KW-0472">Membrane</keyword>
<evidence type="ECO:0000256" key="2">
    <source>
        <dbReference type="SAM" id="MobiDB-lite"/>
    </source>
</evidence>
<keyword evidence="3" id="KW-1133">Transmembrane helix</keyword>
<evidence type="ECO:0000313" key="6">
    <source>
        <dbReference type="Proteomes" id="UP000824998"/>
    </source>
</evidence>
<dbReference type="AlphaFoldDB" id="A0A9P8C5T3"/>
<feature type="region of interest" description="Disordered" evidence="2">
    <location>
        <begin position="614"/>
        <end position="637"/>
    </location>
</feature>
<gene>
    <name evidence="5" type="ORF">BJ875DRAFT_485244</name>
</gene>
<dbReference type="InterPro" id="IPR056336">
    <property type="entry name" value="YVC1_C"/>
</dbReference>
<evidence type="ECO:0000259" key="4">
    <source>
        <dbReference type="Pfam" id="PF23317"/>
    </source>
</evidence>
<dbReference type="OrthoDB" id="310870at2759"/>
<evidence type="ECO:0000256" key="1">
    <source>
        <dbReference type="SAM" id="Coils"/>
    </source>
</evidence>
<feature type="transmembrane region" description="Helical" evidence="3">
    <location>
        <begin position="384"/>
        <end position="403"/>
    </location>
</feature>
<dbReference type="EMBL" id="MU251505">
    <property type="protein sequence ID" value="KAG9233356.1"/>
    <property type="molecule type" value="Genomic_DNA"/>
</dbReference>
<feature type="domain" description="Calcium channel YVC1-like C-terminal transmembrane" evidence="4">
    <location>
        <begin position="289"/>
        <end position="578"/>
    </location>
</feature>
<dbReference type="InterPro" id="IPR052971">
    <property type="entry name" value="TRP_calcium_channel"/>
</dbReference>
<protein>
    <recommendedName>
        <fullName evidence="4">Calcium channel YVC1-like C-terminal transmembrane domain-containing protein</fullName>
    </recommendedName>
</protein>
<proteinExistence type="predicted"/>
<keyword evidence="1" id="KW-0175">Coiled coil</keyword>
<evidence type="ECO:0000313" key="5">
    <source>
        <dbReference type="EMBL" id="KAG9233356.1"/>
    </source>
</evidence>
<dbReference type="Proteomes" id="UP000824998">
    <property type="component" value="Unassembled WGS sequence"/>
</dbReference>
<accession>A0A9P8C5T3</accession>
<feature type="transmembrane region" description="Helical" evidence="3">
    <location>
        <begin position="475"/>
        <end position="496"/>
    </location>
</feature>
<dbReference type="Pfam" id="PF23317">
    <property type="entry name" value="YVC1_C"/>
    <property type="match status" value="1"/>
</dbReference>